<evidence type="ECO:0000256" key="1">
    <source>
        <dbReference type="SAM" id="Phobius"/>
    </source>
</evidence>
<gene>
    <name evidence="2" type="ORF">EHQ30_07925</name>
</gene>
<sequence>MAVEILFAIVKRLERKARSHIQKIQRQANDCEVPRIGNIFLDRIKSVLERTPPELAADIVGRGIILSVLVGLETELLVVQYIRFSADWLPIIGIVLSQCQFFFGWFFFYMIYFQ</sequence>
<evidence type="ECO:0000313" key="2">
    <source>
        <dbReference type="EMBL" id="TGK96516.1"/>
    </source>
</evidence>
<evidence type="ECO:0000313" key="3">
    <source>
        <dbReference type="Proteomes" id="UP000297891"/>
    </source>
</evidence>
<comment type="caution">
    <text evidence="2">The sequence shown here is derived from an EMBL/GenBank/DDBJ whole genome shotgun (WGS) entry which is preliminary data.</text>
</comment>
<proteinExistence type="predicted"/>
<keyword evidence="1" id="KW-1133">Transmembrane helix</keyword>
<name>A0A5F1ZAJ2_9LEPT</name>
<dbReference type="Proteomes" id="UP000297891">
    <property type="component" value="Unassembled WGS sequence"/>
</dbReference>
<dbReference type="Pfam" id="PF06723">
    <property type="entry name" value="MreB_Mbl"/>
    <property type="match status" value="1"/>
</dbReference>
<dbReference type="EMBL" id="RQFP01000001">
    <property type="protein sequence ID" value="TGK96516.1"/>
    <property type="molecule type" value="Genomic_DNA"/>
</dbReference>
<organism evidence="2 3">
    <name type="scientific">Leptospira brenneri</name>
    <dbReference type="NCBI Taxonomy" id="2023182"/>
    <lineage>
        <taxon>Bacteria</taxon>
        <taxon>Pseudomonadati</taxon>
        <taxon>Spirochaetota</taxon>
        <taxon>Spirochaetia</taxon>
        <taxon>Leptospirales</taxon>
        <taxon>Leptospiraceae</taxon>
        <taxon>Leptospira</taxon>
    </lineage>
</organism>
<dbReference type="InterPro" id="IPR056546">
    <property type="entry name" value="MreB_MamK-like"/>
</dbReference>
<reference evidence="2" key="1">
    <citation type="journal article" date="2019" name="PLoS Negl. Trop. Dis.">
        <title>Revisiting the worldwide diversity of Leptospira species in the environment.</title>
        <authorList>
            <person name="Vincent A.T."/>
            <person name="Schiettekatte O."/>
            <person name="Bourhy P."/>
            <person name="Veyrier F.J."/>
            <person name="Picardeau M."/>
        </authorList>
    </citation>
    <scope>NUCLEOTIDE SEQUENCE [LARGE SCALE GENOMIC DNA]</scope>
    <source>
        <strain evidence="2">201800277</strain>
    </source>
</reference>
<keyword evidence="3" id="KW-1185">Reference proteome</keyword>
<protein>
    <submittedName>
        <fullName evidence="2">Uncharacterized protein</fullName>
    </submittedName>
</protein>
<keyword evidence="1" id="KW-0472">Membrane</keyword>
<accession>A0A5F1ZAJ2</accession>
<keyword evidence="1" id="KW-0812">Transmembrane</keyword>
<feature type="transmembrane region" description="Helical" evidence="1">
    <location>
        <begin position="88"/>
        <end position="112"/>
    </location>
</feature>
<dbReference type="AlphaFoldDB" id="A0A5F1ZAJ2"/>